<name>A0A9D1K145_9FIRM</name>
<gene>
    <name evidence="4" type="ORF">IAB51_07890</name>
</gene>
<proteinExistence type="predicted"/>
<protein>
    <recommendedName>
        <fullName evidence="6">ABC transporter substrate-binding protein</fullName>
    </recommendedName>
</protein>
<dbReference type="PANTHER" id="PTHR43649:SF33">
    <property type="entry name" value="POLYGALACTURONAN_RHAMNOGALACTURONAN-BINDING PROTEIN YTCQ"/>
    <property type="match status" value="1"/>
</dbReference>
<feature type="compositionally biased region" description="Low complexity" evidence="2">
    <location>
        <begin position="23"/>
        <end position="40"/>
    </location>
</feature>
<dbReference type="AlphaFoldDB" id="A0A9D1K145"/>
<dbReference type="Gene3D" id="3.40.190.10">
    <property type="entry name" value="Periplasmic binding protein-like II"/>
    <property type="match status" value="2"/>
</dbReference>
<dbReference type="PROSITE" id="PS51257">
    <property type="entry name" value="PROKAR_LIPOPROTEIN"/>
    <property type="match status" value="1"/>
</dbReference>
<accession>A0A9D1K145</accession>
<evidence type="ECO:0000256" key="2">
    <source>
        <dbReference type="SAM" id="MobiDB-lite"/>
    </source>
</evidence>
<feature type="chain" id="PRO_5039313411" description="ABC transporter substrate-binding protein" evidence="3">
    <location>
        <begin position="20"/>
        <end position="520"/>
    </location>
</feature>
<dbReference type="Proteomes" id="UP000824002">
    <property type="component" value="Unassembled WGS sequence"/>
</dbReference>
<dbReference type="EMBL" id="DVJP01000050">
    <property type="protein sequence ID" value="HIS76718.1"/>
    <property type="molecule type" value="Genomic_DNA"/>
</dbReference>
<reference evidence="4" key="1">
    <citation type="submission" date="2020-10" db="EMBL/GenBank/DDBJ databases">
        <authorList>
            <person name="Gilroy R."/>
        </authorList>
    </citation>
    <scope>NUCLEOTIDE SEQUENCE</scope>
    <source>
        <strain evidence="4">CHK199-13235</strain>
    </source>
</reference>
<dbReference type="SUPFAM" id="SSF53850">
    <property type="entry name" value="Periplasmic binding protein-like II"/>
    <property type="match status" value="1"/>
</dbReference>
<evidence type="ECO:0000256" key="3">
    <source>
        <dbReference type="SAM" id="SignalP"/>
    </source>
</evidence>
<comment type="caution">
    <text evidence="4">The sequence shown here is derived from an EMBL/GenBank/DDBJ whole genome shotgun (WGS) entry which is preliminary data.</text>
</comment>
<evidence type="ECO:0008006" key="6">
    <source>
        <dbReference type="Google" id="ProtNLM"/>
    </source>
</evidence>
<feature type="signal peptide" evidence="3">
    <location>
        <begin position="1"/>
        <end position="19"/>
    </location>
</feature>
<evidence type="ECO:0000256" key="1">
    <source>
        <dbReference type="ARBA" id="ARBA00022729"/>
    </source>
</evidence>
<evidence type="ECO:0000313" key="4">
    <source>
        <dbReference type="EMBL" id="HIS76718.1"/>
    </source>
</evidence>
<organism evidence="4 5">
    <name type="scientific">Candidatus Merdivicinus excrementipullorum</name>
    <dbReference type="NCBI Taxonomy" id="2840867"/>
    <lineage>
        <taxon>Bacteria</taxon>
        <taxon>Bacillati</taxon>
        <taxon>Bacillota</taxon>
        <taxon>Clostridia</taxon>
        <taxon>Eubacteriales</taxon>
        <taxon>Oscillospiraceae</taxon>
        <taxon>Oscillospiraceae incertae sedis</taxon>
        <taxon>Candidatus Merdivicinus</taxon>
    </lineage>
</organism>
<evidence type="ECO:0000313" key="5">
    <source>
        <dbReference type="Proteomes" id="UP000824002"/>
    </source>
</evidence>
<dbReference type="PANTHER" id="PTHR43649">
    <property type="entry name" value="ARABINOSE-BINDING PROTEIN-RELATED"/>
    <property type="match status" value="1"/>
</dbReference>
<feature type="region of interest" description="Disordered" evidence="2">
    <location>
        <begin position="23"/>
        <end position="46"/>
    </location>
</feature>
<sequence>MKKTALLLAAILCASTLTACSGSSDASSQESQASNAASTSGETAETDEPMTLTFFVTWMEKVNETQPVRQKLEEELNIKMDMQPSLDKEALNLRIAGGDLPDYIRDQTFIDYHNYADQGIFTELPVEVIKENAPNLAEWAEREGGGENVWSYYIHDGKNYSVPILWSLANQGFTLAWRSDMLEMAGFSEENPPVTLEDMENGMRTIHEQTGIAPLTATDGLGSLSHVFGAYGAYLNYYEKDGQMVYGPIQPEAKEALATLNEWYAEGLLDPEFMINTFDSVLEKWSSDQAAIVEYYWWDLLPKEAFFDGRLYECNEERGLSNIIVLPPEGPDGESGMTQGNPFPSSGLQFTKALEDQPEKIAKYLQVFDRTWDRELQDFLNYGVEGETYNYNEETGVEWIAPYDDPEKRDEYGLGLYPLPGCFNDYDFQAKYSTQPQYLELRNESEEKGVGMVPILDPFYRPVYNEKAEILDKVYNDAYIDFITGARSLDEFDAFVEEWLAAGGQEVLDEAQQVYDENLK</sequence>
<keyword evidence="1 3" id="KW-0732">Signal</keyword>
<dbReference type="InterPro" id="IPR050490">
    <property type="entry name" value="Bact_solute-bd_prot1"/>
</dbReference>
<reference evidence="4" key="2">
    <citation type="journal article" date="2021" name="PeerJ">
        <title>Extensive microbial diversity within the chicken gut microbiome revealed by metagenomics and culture.</title>
        <authorList>
            <person name="Gilroy R."/>
            <person name="Ravi A."/>
            <person name="Getino M."/>
            <person name="Pursley I."/>
            <person name="Horton D.L."/>
            <person name="Alikhan N.F."/>
            <person name="Baker D."/>
            <person name="Gharbi K."/>
            <person name="Hall N."/>
            <person name="Watson M."/>
            <person name="Adriaenssens E.M."/>
            <person name="Foster-Nyarko E."/>
            <person name="Jarju S."/>
            <person name="Secka A."/>
            <person name="Antonio M."/>
            <person name="Oren A."/>
            <person name="Chaudhuri R.R."/>
            <person name="La Ragione R."/>
            <person name="Hildebrand F."/>
            <person name="Pallen M.J."/>
        </authorList>
    </citation>
    <scope>NUCLEOTIDE SEQUENCE</scope>
    <source>
        <strain evidence="4">CHK199-13235</strain>
    </source>
</reference>